<dbReference type="PANTHER" id="PTHR45436:SF8">
    <property type="entry name" value="HISTIDINE KINASE"/>
    <property type="match status" value="1"/>
</dbReference>
<reference evidence="14 15" key="1">
    <citation type="submission" date="2016-10" db="EMBL/GenBank/DDBJ databases">
        <authorList>
            <person name="Varghese N."/>
            <person name="Submissions S."/>
        </authorList>
    </citation>
    <scope>NUCLEOTIDE SEQUENCE [LARGE SCALE GENOMIC DNA]</scope>
    <source>
        <strain evidence="14 15">FF3</strain>
    </source>
</reference>
<dbReference type="Gene3D" id="1.10.287.130">
    <property type="match status" value="1"/>
</dbReference>
<sequence>MRRVPLARSASLRLTLAIAGLILFMAVMAMAVQYRTAAQALERQQADLLQSDIDSFAELYDQRRIPALRQAIAERAAQTPQGRALYLLQDSNGRTLAGNLPDWPEDLPAMAGGVTEAAPRVFSLPPGRAEYTGIARVLPGGFPLLVARATTVTTDTLAEMRGTILWMALALLGMAALTGGFVSRLVLRRIDRVNALADRVAAGDLAARLPGARSADEFGALEDHVHAMLDRIQNLNAATNRLSDAIAHELRTPLNRIQQKLDQLEGQPELVGEIRAELRGTIRIFDALLDISGALAEQGQRPGLAPLDLSRTAREVFDLYEPVAEDRGLSCRIEAPPGLHILGDRSLLAQLMSNLLDNAIKFCAPGDTVTLRLTPQGARHVLEVADTGPGVPEELRADLFERFTRAARDRDKAGHGLGLALVQAIAARHGAKLDLPPRPKGFAIAIAFPKLDADLIDS</sequence>
<dbReference type="CDD" id="cd06225">
    <property type="entry name" value="HAMP"/>
    <property type="match status" value="1"/>
</dbReference>
<evidence type="ECO:0000256" key="4">
    <source>
        <dbReference type="ARBA" id="ARBA00022553"/>
    </source>
</evidence>
<dbReference type="GeneID" id="80817340"/>
<evidence type="ECO:0000256" key="2">
    <source>
        <dbReference type="ARBA" id="ARBA00004370"/>
    </source>
</evidence>
<dbReference type="InterPro" id="IPR003661">
    <property type="entry name" value="HisK_dim/P_dom"/>
</dbReference>
<dbReference type="Pfam" id="PF00512">
    <property type="entry name" value="HisKA"/>
    <property type="match status" value="1"/>
</dbReference>
<comment type="caution">
    <text evidence="14">The sequence shown here is derived from an EMBL/GenBank/DDBJ whole genome shotgun (WGS) entry which is preliminary data.</text>
</comment>
<accession>A0A975W821</accession>
<dbReference type="PANTHER" id="PTHR45436">
    <property type="entry name" value="SENSOR HISTIDINE KINASE YKOH"/>
    <property type="match status" value="1"/>
</dbReference>
<feature type="transmembrane region" description="Helical" evidence="11">
    <location>
        <begin position="164"/>
        <end position="187"/>
    </location>
</feature>
<dbReference type="GO" id="GO:0005886">
    <property type="term" value="C:plasma membrane"/>
    <property type="evidence" value="ECO:0007669"/>
    <property type="project" value="TreeGrafter"/>
</dbReference>
<dbReference type="SMART" id="SM00304">
    <property type="entry name" value="HAMP"/>
    <property type="match status" value="1"/>
</dbReference>
<dbReference type="SMART" id="SM00387">
    <property type="entry name" value="HATPase_c"/>
    <property type="match status" value="1"/>
</dbReference>
<dbReference type="PROSITE" id="PS50109">
    <property type="entry name" value="HIS_KIN"/>
    <property type="match status" value="1"/>
</dbReference>
<dbReference type="CDD" id="cd00082">
    <property type="entry name" value="HisKA"/>
    <property type="match status" value="1"/>
</dbReference>
<evidence type="ECO:0000256" key="10">
    <source>
        <dbReference type="ARBA" id="ARBA00023136"/>
    </source>
</evidence>
<feature type="domain" description="HAMP" evidence="13">
    <location>
        <begin position="184"/>
        <end position="237"/>
    </location>
</feature>
<dbReference type="Pfam" id="PF00672">
    <property type="entry name" value="HAMP"/>
    <property type="match status" value="1"/>
</dbReference>
<dbReference type="Proteomes" id="UP000182932">
    <property type="component" value="Unassembled WGS sequence"/>
</dbReference>
<evidence type="ECO:0000256" key="6">
    <source>
        <dbReference type="ARBA" id="ARBA00022692"/>
    </source>
</evidence>
<comment type="catalytic activity">
    <reaction evidence="1">
        <text>ATP + protein L-histidine = ADP + protein N-phospho-L-histidine.</text>
        <dbReference type="EC" id="2.7.13.3"/>
    </reaction>
</comment>
<dbReference type="Gene3D" id="1.10.8.500">
    <property type="entry name" value="HAMP domain in histidine kinase"/>
    <property type="match status" value="1"/>
</dbReference>
<dbReference type="InterPro" id="IPR005467">
    <property type="entry name" value="His_kinase_dom"/>
</dbReference>
<protein>
    <recommendedName>
        <fullName evidence="3">histidine kinase</fullName>
        <ecNumber evidence="3">2.7.13.3</ecNumber>
    </recommendedName>
</protein>
<comment type="subcellular location">
    <subcellularLocation>
        <location evidence="2">Membrane</location>
    </subcellularLocation>
</comment>
<evidence type="ECO:0000256" key="1">
    <source>
        <dbReference type="ARBA" id="ARBA00000085"/>
    </source>
</evidence>
<dbReference type="CDD" id="cd00075">
    <property type="entry name" value="HATPase"/>
    <property type="match status" value="1"/>
</dbReference>
<evidence type="ECO:0000313" key="15">
    <source>
        <dbReference type="Proteomes" id="UP000182932"/>
    </source>
</evidence>
<dbReference type="AlphaFoldDB" id="A0A975W821"/>
<dbReference type="SUPFAM" id="SSF55874">
    <property type="entry name" value="ATPase domain of HSP90 chaperone/DNA topoisomerase II/histidine kinase"/>
    <property type="match status" value="1"/>
</dbReference>
<keyword evidence="9" id="KW-0902">Two-component regulatory system</keyword>
<evidence type="ECO:0000256" key="11">
    <source>
        <dbReference type="SAM" id="Phobius"/>
    </source>
</evidence>
<dbReference type="Pfam" id="PF02518">
    <property type="entry name" value="HATPase_c"/>
    <property type="match status" value="1"/>
</dbReference>
<evidence type="ECO:0000256" key="9">
    <source>
        <dbReference type="ARBA" id="ARBA00023012"/>
    </source>
</evidence>
<dbReference type="Gene3D" id="3.30.565.10">
    <property type="entry name" value="Histidine kinase-like ATPase, C-terminal domain"/>
    <property type="match status" value="1"/>
</dbReference>
<dbReference type="InterPro" id="IPR003660">
    <property type="entry name" value="HAMP_dom"/>
</dbReference>
<evidence type="ECO:0000256" key="5">
    <source>
        <dbReference type="ARBA" id="ARBA00022679"/>
    </source>
</evidence>
<dbReference type="InterPro" id="IPR003594">
    <property type="entry name" value="HATPase_dom"/>
</dbReference>
<dbReference type="EC" id="2.7.13.3" evidence="3"/>
<evidence type="ECO:0000256" key="8">
    <source>
        <dbReference type="ARBA" id="ARBA00022989"/>
    </source>
</evidence>
<gene>
    <name evidence="14" type="ORF">SAMN04487940_102489</name>
</gene>
<dbReference type="InterPro" id="IPR004358">
    <property type="entry name" value="Sig_transdc_His_kin-like_C"/>
</dbReference>
<evidence type="ECO:0000256" key="7">
    <source>
        <dbReference type="ARBA" id="ARBA00022777"/>
    </source>
</evidence>
<organism evidence="14 15">
    <name type="scientific">Marinovum algicola</name>
    <dbReference type="NCBI Taxonomy" id="42444"/>
    <lineage>
        <taxon>Bacteria</taxon>
        <taxon>Pseudomonadati</taxon>
        <taxon>Pseudomonadota</taxon>
        <taxon>Alphaproteobacteria</taxon>
        <taxon>Rhodobacterales</taxon>
        <taxon>Roseobacteraceae</taxon>
        <taxon>Marinovum</taxon>
    </lineage>
</organism>
<keyword evidence="7 14" id="KW-0418">Kinase</keyword>
<dbReference type="InterPro" id="IPR050428">
    <property type="entry name" value="TCS_sensor_his_kinase"/>
</dbReference>
<dbReference type="InterPro" id="IPR036890">
    <property type="entry name" value="HATPase_C_sf"/>
</dbReference>
<dbReference type="PRINTS" id="PR00344">
    <property type="entry name" value="BCTRLSENSOR"/>
</dbReference>
<keyword evidence="5" id="KW-0808">Transferase</keyword>
<keyword evidence="15" id="KW-1185">Reference proteome</keyword>
<keyword evidence="4" id="KW-0597">Phosphoprotein</keyword>
<name>A0A975W821_9RHOB</name>
<dbReference type="GO" id="GO:0000155">
    <property type="term" value="F:phosphorelay sensor kinase activity"/>
    <property type="evidence" value="ECO:0007669"/>
    <property type="project" value="InterPro"/>
</dbReference>
<evidence type="ECO:0000259" key="12">
    <source>
        <dbReference type="PROSITE" id="PS50109"/>
    </source>
</evidence>
<dbReference type="RefSeq" id="WP_074835390.1">
    <property type="nucleotide sequence ID" value="NZ_FNYY01000002.1"/>
</dbReference>
<keyword evidence="8 11" id="KW-1133">Transmembrane helix</keyword>
<keyword evidence="10 11" id="KW-0472">Membrane</keyword>
<evidence type="ECO:0000259" key="13">
    <source>
        <dbReference type="PROSITE" id="PS50885"/>
    </source>
</evidence>
<evidence type="ECO:0000256" key="3">
    <source>
        <dbReference type="ARBA" id="ARBA00012438"/>
    </source>
</evidence>
<evidence type="ECO:0000313" key="14">
    <source>
        <dbReference type="EMBL" id="SEI96148.1"/>
    </source>
</evidence>
<proteinExistence type="predicted"/>
<dbReference type="SUPFAM" id="SSF158472">
    <property type="entry name" value="HAMP domain-like"/>
    <property type="match status" value="1"/>
</dbReference>
<keyword evidence="6 11" id="KW-0812">Transmembrane</keyword>
<dbReference type="EMBL" id="FNYY01000002">
    <property type="protein sequence ID" value="SEI96148.1"/>
    <property type="molecule type" value="Genomic_DNA"/>
</dbReference>
<feature type="domain" description="Histidine kinase" evidence="12">
    <location>
        <begin position="245"/>
        <end position="452"/>
    </location>
</feature>
<dbReference type="SUPFAM" id="SSF47384">
    <property type="entry name" value="Homodimeric domain of signal transducing histidine kinase"/>
    <property type="match status" value="1"/>
</dbReference>
<dbReference type="PROSITE" id="PS50885">
    <property type="entry name" value="HAMP"/>
    <property type="match status" value="1"/>
</dbReference>
<dbReference type="InterPro" id="IPR036097">
    <property type="entry name" value="HisK_dim/P_sf"/>
</dbReference>